<organism evidence="2 3">
    <name type="scientific">Enterococcus saccharolyticus subsp. saccharolyticus ATCC 43076</name>
    <dbReference type="NCBI Taxonomy" id="1139996"/>
    <lineage>
        <taxon>Bacteria</taxon>
        <taxon>Bacillati</taxon>
        <taxon>Bacillota</taxon>
        <taxon>Bacilli</taxon>
        <taxon>Lactobacillales</taxon>
        <taxon>Enterococcaceae</taxon>
        <taxon>Enterococcus</taxon>
    </lineage>
</organism>
<dbReference type="GO" id="GO:0016747">
    <property type="term" value="F:acyltransferase activity, transferring groups other than amino-acyl groups"/>
    <property type="evidence" value="ECO:0007669"/>
    <property type="project" value="InterPro"/>
</dbReference>
<dbReference type="InterPro" id="IPR000182">
    <property type="entry name" value="GNAT_dom"/>
</dbReference>
<dbReference type="OrthoDB" id="9798006at2"/>
<evidence type="ECO:0000259" key="1">
    <source>
        <dbReference type="PROSITE" id="PS51186"/>
    </source>
</evidence>
<dbReference type="InterPro" id="IPR016181">
    <property type="entry name" value="Acyl_CoA_acyltransferase"/>
</dbReference>
<evidence type="ECO:0000313" key="2">
    <source>
        <dbReference type="EMBL" id="EOT28013.1"/>
    </source>
</evidence>
<keyword evidence="3" id="KW-1185">Reference proteome</keyword>
<gene>
    <name evidence="2" type="ORF">OMQ_01927</name>
</gene>
<sequence length="186" mass="21256">MTNLFIRPATSLDAAKLLAIYAPYVEKTTITFEYTVPTVAEFSQRVQQTLEKYPYLVAETKDGDLLGYAYAGAYNKRAAYDWAVETTVYVKENCPIKGVGTQLYQALEQTLARQHVVQLLACITAGNQRSEQFHQKFGYQYVGKYAKVGFKFDRWCDVVWMQKTLNEPTIPPQPIIPFSTLDEQTR</sequence>
<dbReference type="HOGENOM" id="CLU_013985_4_2_9"/>
<dbReference type="AlphaFoldDB" id="S0NM52"/>
<protein>
    <recommendedName>
        <fullName evidence="1">N-acetyltransferase domain-containing protein</fullName>
    </recommendedName>
</protein>
<proteinExistence type="predicted"/>
<dbReference type="PANTHER" id="PTHR43072">
    <property type="entry name" value="N-ACETYLTRANSFERASE"/>
    <property type="match status" value="1"/>
</dbReference>
<dbReference type="eggNOG" id="COG1247">
    <property type="taxonomic scope" value="Bacteria"/>
</dbReference>
<name>S0NM52_9ENTE</name>
<reference evidence="2 3" key="1">
    <citation type="submission" date="2013-03" db="EMBL/GenBank/DDBJ databases">
        <title>The Genome Sequence of Enterococcus saccharolyticus ATCC_43076 (Illumina only assembly).</title>
        <authorList>
            <consortium name="The Broad Institute Genomics Platform"/>
            <consortium name="The Broad Institute Genome Sequencing Center for Infectious Disease"/>
            <person name="Earl A."/>
            <person name="Russ C."/>
            <person name="Gilmore M."/>
            <person name="Surin D."/>
            <person name="Walker B."/>
            <person name="Young S."/>
            <person name="Zeng Q."/>
            <person name="Gargeya S."/>
            <person name="Fitzgerald M."/>
            <person name="Haas B."/>
            <person name="Abouelleil A."/>
            <person name="Allen A.W."/>
            <person name="Alvarado L."/>
            <person name="Arachchi H.M."/>
            <person name="Berlin A.M."/>
            <person name="Chapman S.B."/>
            <person name="Gainer-Dewar J."/>
            <person name="Goldberg J."/>
            <person name="Griggs A."/>
            <person name="Gujja S."/>
            <person name="Hansen M."/>
            <person name="Howarth C."/>
            <person name="Imamovic A."/>
            <person name="Ireland A."/>
            <person name="Larimer J."/>
            <person name="McCowan C."/>
            <person name="Murphy C."/>
            <person name="Pearson M."/>
            <person name="Poon T.W."/>
            <person name="Priest M."/>
            <person name="Roberts A."/>
            <person name="Saif S."/>
            <person name="Shea T."/>
            <person name="Sisk P."/>
            <person name="Sykes S."/>
            <person name="Wortman J."/>
            <person name="Nusbaum C."/>
            <person name="Birren B."/>
        </authorList>
    </citation>
    <scope>NUCLEOTIDE SEQUENCE [LARGE SCALE GENOMIC DNA]</scope>
    <source>
        <strain evidence="2 3">ATCC 43076</strain>
    </source>
</reference>
<dbReference type="PATRIC" id="fig|1139996.3.peg.1899"/>
<dbReference type="Pfam" id="PF13420">
    <property type="entry name" value="Acetyltransf_4"/>
    <property type="match status" value="1"/>
</dbReference>
<dbReference type="SUPFAM" id="SSF55729">
    <property type="entry name" value="Acyl-CoA N-acyltransferases (Nat)"/>
    <property type="match status" value="1"/>
</dbReference>
<dbReference type="PROSITE" id="PS51186">
    <property type="entry name" value="GNAT"/>
    <property type="match status" value="1"/>
</dbReference>
<accession>S0NM52</accession>
<evidence type="ECO:0000313" key="3">
    <source>
        <dbReference type="Proteomes" id="UP000014136"/>
    </source>
</evidence>
<dbReference type="Proteomes" id="UP000014136">
    <property type="component" value="Unassembled WGS sequence"/>
</dbReference>
<dbReference type="RefSeq" id="WP_016175697.1">
    <property type="nucleotide sequence ID" value="NZ_KE136389.1"/>
</dbReference>
<dbReference type="Gene3D" id="3.40.630.30">
    <property type="match status" value="1"/>
</dbReference>
<comment type="caution">
    <text evidence="2">The sequence shown here is derived from an EMBL/GenBank/DDBJ whole genome shotgun (WGS) entry which is preliminary data.</text>
</comment>
<dbReference type="EMBL" id="AHYT01000009">
    <property type="protein sequence ID" value="EOT28013.1"/>
    <property type="molecule type" value="Genomic_DNA"/>
</dbReference>
<feature type="domain" description="N-acetyltransferase" evidence="1">
    <location>
        <begin position="4"/>
        <end position="166"/>
    </location>
</feature>
<dbReference type="STRING" id="41997.RV16_GL001081"/>
<dbReference type="PANTHER" id="PTHR43072:SF8">
    <property type="entry name" value="ACYLTRANSFERASE FABY-RELATED"/>
    <property type="match status" value="1"/>
</dbReference>